<gene>
    <name evidence="2" type="ORF">OG563_03390</name>
</gene>
<dbReference type="RefSeq" id="WP_329411361.1">
    <property type="nucleotide sequence ID" value="NZ_CP109441.1"/>
</dbReference>
<protein>
    <submittedName>
        <fullName evidence="2">ThiF family adenylyltransferase</fullName>
    </submittedName>
</protein>
<sequence>MIEILHPANDSARIAELLAPGSGFRYVDAWDGCLPELVALDHPRLVAATPQARADMANHIASLRRSGPVARYIVFPWRRTVVKLPDAELFWRLRTARNRFLIETHEQRTWSETLIGIAGLSVGAAALSVCSLTGARRFRLAERDTLGTTNLNRLAASVCDLGEPKLTLAQRRTLEVDPYTRIDAFSHGYVPEFADDFLGGHGTERLAVLLEEMDDLPMKFDIRRRAKAAGIPVVMVTDNGDNVLLDIERYDLDPAYPILHGRVEFAAHWSLAELGDPARRSRLVGAIVGGGLTSRLRYSLTQVGHALPTWPQLGTAATMAGAVGALAARLIACGGGLRSGRYRVDLDELLLGVSAVSTSS</sequence>
<dbReference type="EMBL" id="CP109441">
    <property type="protein sequence ID" value="WUV47302.1"/>
    <property type="molecule type" value="Genomic_DNA"/>
</dbReference>
<feature type="domain" description="THIF-type NAD/FAD binding fold" evidence="1">
    <location>
        <begin position="99"/>
        <end position="234"/>
    </location>
</feature>
<name>A0ABZ1YZK6_9NOCA</name>
<proteinExistence type="predicted"/>
<accession>A0ABZ1YZK6</accession>
<keyword evidence="2" id="KW-0548">Nucleotidyltransferase</keyword>
<dbReference type="InterPro" id="IPR045886">
    <property type="entry name" value="ThiF/MoeB/HesA"/>
</dbReference>
<evidence type="ECO:0000259" key="1">
    <source>
        <dbReference type="Pfam" id="PF00899"/>
    </source>
</evidence>
<dbReference type="Proteomes" id="UP001432062">
    <property type="component" value="Chromosome"/>
</dbReference>
<evidence type="ECO:0000313" key="2">
    <source>
        <dbReference type="EMBL" id="WUV47302.1"/>
    </source>
</evidence>
<dbReference type="PANTHER" id="PTHR43267">
    <property type="entry name" value="TRNA THREONYLCARBAMOYLADENOSINE DEHYDRATASE"/>
    <property type="match status" value="1"/>
</dbReference>
<reference evidence="2" key="1">
    <citation type="submission" date="2022-10" db="EMBL/GenBank/DDBJ databases">
        <title>The complete genomes of actinobacterial strains from the NBC collection.</title>
        <authorList>
            <person name="Joergensen T.S."/>
            <person name="Alvarez Arevalo M."/>
            <person name="Sterndorff E.B."/>
            <person name="Faurdal D."/>
            <person name="Vuksanovic O."/>
            <person name="Mourched A.-S."/>
            <person name="Charusanti P."/>
            <person name="Shaw S."/>
            <person name="Blin K."/>
            <person name="Weber T."/>
        </authorList>
    </citation>
    <scope>NUCLEOTIDE SEQUENCE</scope>
    <source>
        <strain evidence="2">NBC_01482</strain>
    </source>
</reference>
<keyword evidence="3" id="KW-1185">Reference proteome</keyword>
<evidence type="ECO:0000313" key="3">
    <source>
        <dbReference type="Proteomes" id="UP001432062"/>
    </source>
</evidence>
<keyword evidence="2" id="KW-0808">Transferase</keyword>
<dbReference type="SUPFAM" id="SSF69572">
    <property type="entry name" value="Activating enzymes of the ubiquitin-like proteins"/>
    <property type="match status" value="1"/>
</dbReference>
<dbReference type="Pfam" id="PF00899">
    <property type="entry name" value="ThiF"/>
    <property type="match status" value="1"/>
</dbReference>
<dbReference type="GO" id="GO:0016779">
    <property type="term" value="F:nucleotidyltransferase activity"/>
    <property type="evidence" value="ECO:0007669"/>
    <property type="project" value="UniProtKB-KW"/>
</dbReference>
<organism evidence="2 3">
    <name type="scientific">Nocardia vinacea</name>
    <dbReference type="NCBI Taxonomy" id="96468"/>
    <lineage>
        <taxon>Bacteria</taxon>
        <taxon>Bacillati</taxon>
        <taxon>Actinomycetota</taxon>
        <taxon>Actinomycetes</taxon>
        <taxon>Mycobacteriales</taxon>
        <taxon>Nocardiaceae</taxon>
        <taxon>Nocardia</taxon>
    </lineage>
</organism>
<dbReference type="PANTHER" id="PTHR43267:SF3">
    <property type="entry name" value="THIF PROTEIN"/>
    <property type="match status" value="1"/>
</dbReference>
<dbReference type="InterPro" id="IPR000594">
    <property type="entry name" value="ThiF_NAD_FAD-bd"/>
</dbReference>
<dbReference type="Gene3D" id="3.40.50.720">
    <property type="entry name" value="NAD(P)-binding Rossmann-like Domain"/>
    <property type="match status" value="1"/>
</dbReference>
<dbReference type="InterPro" id="IPR035985">
    <property type="entry name" value="Ubiquitin-activating_enz"/>
</dbReference>